<feature type="region of interest" description="Disordered" evidence="1">
    <location>
        <begin position="1"/>
        <end position="106"/>
    </location>
</feature>
<name>A0A974C7J4_XENLA</name>
<evidence type="ECO:0000313" key="3">
    <source>
        <dbReference type="Proteomes" id="UP000694892"/>
    </source>
</evidence>
<feature type="compositionally biased region" description="Basic residues" evidence="1">
    <location>
        <begin position="78"/>
        <end position="98"/>
    </location>
</feature>
<reference evidence="3" key="1">
    <citation type="journal article" date="2016" name="Nature">
        <title>Genome evolution in the allotetraploid frog Xenopus laevis.</title>
        <authorList>
            <person name="Session A.M."/>
            <person name="Uno Y."/>
            <person name="Kwon T."/>
            <person name="Chapman J.A."/>
            <person name="Toyoda A."/>
            <person name="Takahashi S."/>
            <person name="Fukui A."/>
            <person name="Hikosaka A."/>
            <person name="Suzuki A."/>
            <person name="Kondo M."/>
            <person name="van Heeringen S.J."/>
            <person name="Quigley I."/>
            <person name="Heinz S."/>
            <person name="Ogino H."/>
            <person name="Ochi H."/>
            <person name="Hellsten U."/>
            <person name="Lyons J.B."/>
            <person name="Simakov O."/>
            <person name="Putnam N."/>
            <person name="Stites J."/>
            <person name="Kuroki Y."/>
            <person name="Tanaka T."/>
            <person name="Michiue T."/>
            <person name="Watanabe M."/>
            <person name="Bogdanovic O."/>
            <person name="Lister R."/>
            <person name="Georgiou G."/>
            <person name="Paranjpe S.S."/>
            <person name="van Kruijsbergen I."/>
            <person name="Shu S."/>
            <person name="Carlson J."/>
            <person name="Kinoshita T."/>
            <person name="Ohta Y."/>
            <person name="Mawaribuchi S."/>
            <person name="Jenkins J."/>
            <person name="Grimwood J."/>
            <person name="Schmutz J."/>
            <person name="Mitros T."/>
            <person name="Mozaffari S.V."/>
            <person name="Suzuki Y."/>
            <person name="Haramoto Y."/>
            <person name="Yamamoto T.S."/>
            <person name="Takagi C."/>
            <person name="Heald R."/>
            <person name="Miller K."/>
            <person name="Haudenschild C."/>
            <person name="Kitzman J."/>
            <person name="Nakayama T."/>
            <person name="Izutsu Y."/>
            <person name="Robert J."/>
            <person name="Fortriede J."/>
            <person name="Burns K."/>
            <person name="Lotay V."/>
            <person name="Karimi K."/>
            <person name="Yasuoka Y."/>
            <person name="Dichmann D.S."/>
            <person name="Flajnik M.F."/>
            <person name="Houston D.W."/>
            <person name="Shendure J."/>
            <person name="DuPasquier L."/>
            <person name="Vize P.D."/>
            <person name="Zorn A.M."/>
            <person name="Ito M."/>
            <person name="Marcotte E.M."/>
            <person name="Wallingford J.B."/>
            <person name="Ito Y."/>
            <person name="Asashima M."/>
            <person name="Ueno N."/>
            <person name="Matsuda Y."/>
            <person name="Veenstra G.J."/>
            <person name="Fujiyama A."/>
            <person name="Harland R.M."/>
            <person name="Taira M."/>
            <person name="Rokhsar D.S."/>
        </authorList>
    </citation>
    <scope>NUCLEOTIDE SEQUENCE [LARGE SCALE GENOMIC DNA]</scope>
    <source>
        <strain evidence="3">J</strain>
    </source>
</reference>
<evidence type="ECO:0000256" key="1">
    <source>
        <dbReference type="SAM" id="MobiDB-lite"/>
    </source>
</evidence>
<protein>
    <submittedName>
        <fullName evidence="2">Uncharacterized protein</fullName>
    </submittedName>
</protein>
<accession>A0A974C7J4</accession>
<dbReference type="EMBL" id="CM004480">
    <property type="protein sequence ID" value="OCT67536.1"/>
    <property type="molecule type" value="Genomic_DNA"/>
</dbReference>
<organism evidence="2 3">
    <name type="scientific">Xenopus laevis</name>
    <name type="common">African clawed frog</name>
    <dbReference type="NCBI Taxonomy" id="8355"/>
    <lineage>
        <taxon>Eukaryota</taxon>
        <taxon>Metazoa</taxon>
        <taxon>Chordata</taxon>
        <taxon>Craniata</taxon>
        <taxon>Vertebrata</taxon>
        <taxon>Euteleostomi</taxon>
        <taxon>Amphibia</taxon>
        <taxon>Batrachia</taxon>
        <taxon>Anura</taxon>
        <taxon>Pipoidea</taxon>
        <taxon>Pipidae</taxon>
        <taxon>Xenopodinae</taxon>
        <taxon>Xenopus</taxon>
        <taxon>Xenopus</taxon>
    </lineage>
</organism>
<feature type="compositionally biased region" description="Low complexity" evidence="1">
    <location>
        <begin position="48"/>
        <end position="73"/>
    </location>
</feature>
<dbReference type="Proteomes" id="UP000694892">
    <property type="component" value="Chromosome 8L"/>
</dbReference>
<sequence length="155" mass="17571">MENQQAAAVGGEDSPGKNAEVTGSKNSKRKAIDPDEGKNKPKLVTHKNQQTGTHTSTHTNQHTSTHQHAQTNTPAHTNMHKPTHRHTHKPTHTNMHKPTHQDTHQHTQTNTNVYDGFQRFITHTNQQKLLQKMHHTSPNIVAFHSIEMLLYCNLQ</sequence>
<feature type="compositionally biased region" description="Basic and acidic residues" evidence="1">
    <location>
        <begin position="30"/>
        <end position="39"/>
    </location>
</feature>
<evidence type="ECO:0000313" key="2">
    <source>
        <dbReference type="EMBL" id="OCT67536.1"/>
    </source>
</evidence>
<dbReference type="AlphaFoldDB" id="A0A974C7J4"/>
<gene>
    <name evidence="2" type="ORF">XELAEV_18038834mg</name>
</gene>
<proteinExistence type="predicted"/>